<feature type="compositionally biased region" description="Basic and acidic residues" evidence="3">
    <location>
        <begin position="122"/>
        <end position="131"/>
    </location>
</feature>
<proteinExistence type="inferred from homology"/>
<dbReference type="FunCoup" id="A0A286U7M7">
    <property type="interactions" value="75"/>
</dbReference>
<evidence type="ECO:0000256" key="2">
    <source>
        <dbReference type="ARBA" id="ARBA00025370"/>
    </source>
</evidence>
<evidence type="ECO:0000256" key="3">
    <source>
        <dbReference type="SAM" id="MobiDB-lite"/>
    </source>
</evidence>
<feature type="region of interest" description="Disordered" evidence="3">
    <location>
        <begin position="553"/>
        <end position="574"/>
    </location>
</feature>
<feature type="compositionally biased region" description="Acidic residues" evidence="3">
    <location>
        <begin position="454"/>
        <end position="518"/>
    </location>
</feature>
<protein>
    <submittedName>
        <fullName evidence="5">Negative regulator of dna transposition</fullName>
    </submittedName>
</protein>
<comment type="caution">
    <text evidence="5">The sequence shown here is derived from an EMBL/GenBank/DDBJ whole genome shotgun (WGS) entry which is preliminary data.</text>
</comment>
<dbReference type="PANTHER" id="PTHR45849">
    <property type="entry name" value="FACT COMPLEX SUBUNIT SSRP1"/>
    <property type="match status" value="1"/>
</dbReference>
<dbReference type="PANTHER" id="PTHR45849:SF3">
    <property type="entry name" value="HISTONE CHAPERONE RTT106"/>
    <property type="match status" value="1"/>
</dbReference>
<dbReference type="GO" id="GO:0042393">
    <property type="term" value="F:histone binding"/>
    <property type="evidence" value="ECO:0007669"/>
    <property type="project" value="TreeGrafter"/>
</dbReference>
<evidence type="ECO:0000313" key="6">
    <source>
        <dbReference type="Proteomes" id="UP000217199"/>
    </source>
</evidence>
<dbReference type="InterPro" id="IPR013719">
    <property type="entry name" value="RTT106/SPT16-like_middle_dom"/>
</dbReference>
<dbReference type="InParanoid" id="A0A286U7M7"/>
<dbReference type="SMART" id="SM01287">
    <property type="entry name" value="Rtt106"/>
    <property type="match status" value="1"/>
</dbReference>
<gene>
    <name evidence="5" type="ORF">PNOK_0844900</name>
</gene>
<dbReference type="OrthoDB" id="75754at2759"/>
<dbReference type="STRING" id="2282107.A0A286U7M7"/>
<dbReference type="InterPro" id="IPR050454">
    <property type="entry name" value="RTT106/SSRP1_HistChap/FACT"/>
</dbReference>
<dbReference type="Gene3D" id="2.30.29.30">
    <property type="entry name" value="Pleckstrin-homology domain (PH domain)/Phosphotyrosine-binding domain (PTB)"/>
    <property type="match status" value="1"/>
</dbReference>
<evidence type="ECO:0000256" key="1">
    <source>
        <dbReference type="ARBA" id="ARBA00006159"/>
    </source>
</evidence>
<dbReference type="Pfam" id="PF08512">
    <property type="entry name" value="Rttp106-like_middle"/>
    <property type="match status" value="1"/>
</dbReference>
<keyword evidence="6" id="KW-1185">Reference proteome</keyword>
<dbReference type="SUPFAM" id="SSF50729">
    <property type="entry name" value="PH domain-like"/>
    <property type="match status" value="1"/>
</dbReference>
<dbReference type="GO" id="GO:0031491">
    <property type="term" value="F:nucleosome binding"/>
    <property type="evidence" value="ECO:0007669"/>
    <property type="project" value="TreeGrafter"/>
</dbReference>
<evidence type="ECO:0000259" key="4">
    <source>
        <dbReference type="SMART" id="SM01287"/>
    </source>
</evidence>
<name>A0A286U7M7_9AGAM</name>
<reference evidence="5 6" key="1">
    <citation type="journal article" date="2017" name="Mol. Ecol.">
        <title>Comparative and population genomic landscape of Phellinus noxius: A hypervariable fungus causing root rot in trees.</title>
        <authorList>
            <person name="Chung C.L."/>
            <person name="Lee T.J."/>
            <person name="Akiba M."/>
            <person name="Lee H.H."/>
            <person name="Kuo T.H."/>
            <person name="Liu D."/>
            <person name="Ke H.M."/>
            <person name="Yokoi T."/>
            <person name="Roa M.B."/>
            <person name="Lu M.J."/>
            <person name="Chang Y.Y."/>
            <person name="Ann P.J."/>
            <person name="Tsai J.N."/>
            <person name="Chen C.Y."/>
            <person name="Tzean S.S."/>
            <person name="Ota Y."/>
            <person name="Hattori T."/>
            <person name="Sahashi N."/>
            <person name="Liou R.F."/>
            <person name="Kikuchi T."/>
            <person name="Tsai I.J."/>
        </authorList>
    </citation>
    <scope>NUCLEOTIDE SEQUENCE [LARGE SCALE GENOMIC DNA]</scope>
    <source>
        <strain evidence="5 6">FFPRI411160</strain>
    </source>
</reference>
<feature type="region of interest" description="Disordered" evidence="3">
    <location>
        <begin position="117"/>
        <end position="154"/>
    </location>
</feature>
<dbReference type="EMBL" id="NBII01000009">
    <property type="protein sequence ID" value="PAV15591.1"/>
    <property type="molecule type" value="Genomic_DNA"/>
</dbReference>
<dbReference type="InterPro" id="IPR011993">
    <property type="entry name" value="PH-like_dom_sf"/>
</dbReference>
<organism evidence="5 6">
    <name type="scientific">Pyrrhoderma noxium</name>
    <dbReference type="NCBI Taxonomy" id="2282107"/>
    <lineage>
        <taxon>Eukaryota</taxon>
        <taxon>Fungi</taxon>
        <taxon>Dikarya</taxon>
        <taxon>Basidiomycota</taxon>
        <taxon>Agaricomycotina</taxon>
        <taxon>Agaricomycetes</taxon>
        <taxon>Hymenochaetales</taxon>
        <taxon>Hymenochaetaceae</taxon>
        <taxon>Pyrrhoderma</taxon>
    </lineage>
</organism>
<feature type="compositionally biased region" description="Basic and acidic residues" evidence="3">
    <location>
        <begin position="437"/>
        <end position="447"/>
    </location>
</feature>
<dbReference type="Proteomes" id="UP000217199">
    <property type="component" value="Unassembled WGS sequence"/>
</dbReference>
<comment type="function">
    <text evidence="2">Component of the FACT complex, a general chromatin factor that acts to reorganize nucleosomes. The FACT complex is involved in multiple processes that require DNA as a template such as mRNA elongation, DNA replication and DNA repair. During transcription elongation the FACT complex acts as a histone chaperone that both destabilizes and restores nucleosomal structure. It facilitates the passage of RNA polymerase II and transcription by promoting the dissociation of one histone H2A-H2B dimer from the nucleosome, then subsequently promotes the reestablishment of the nucleosome following the passage of RNA polymerase II.</text>
</comment>
<dbReference type="AlphaFoldDB" id="A0A286U7M7"/>
<accession>A0A286U7M7</accession>
<evidence type="ECO:0000313" key="5">
    <source>
        <dbReference type="EMBL" id="PAV15591.1"/>
    </source>
</evidence>
<feature type="compositionally biased region" description="Acidic residues" evidence="3">
    <location>
        <begin position="556"/>
        <end position="574"/>
    </location>
</feature>
<sequence>MNVLYLKPEFAISVSYDSYHIREKKDNLKQKTSRNHIFQWFQVEKDYNMSKTPYVDAVSTSLPSVLSDLLTSFDTISLDKLETLIRFCTGATCPPRIAGHAGAWTSGQTRVQSQLSVLNQKTGEKRNRPDDEVGEAGTSTANGSGAPSKKQKLGLTDSADDSQALYTLHSVSVTAPIRKKVDISIRKEAIHLSNPSSGSLEARISVESITRAFLVSTLARNKNKEQWMVVLLSADSFDKKSESSDHTQVMFSIDKDVPAGKEGFKTTSGLKSQVTHSKGDPTLPLLQEFLACLPSHIKVITADKGSQVFSSSSGQPYVDAYRGAKEGTLVFTEHGILWGNARPCEFFALEDLSKHSESPVEGGVKTLSATGRTFTVFVRRRASGEDIEEEGEDEDDDDQAEEEIEIAMIDGKEKEKVDSWIRKYKHLFGKQKGSPVVDKKGKGKALEEPVPDFGQDELDSDGDEDDEDFAPDESDGGEPSDDSDSDEAESAEEGGLDNDDDDDDDDDENDDEIGDNEAENLNADKLDPAHHPLLRPGAMPKMSKAALEAVVNMVEGDLENNEDEEEEEDELALE</sequence>
<comment type="similarity">
    <text evidence="1">Belongs to the RTT106 family.</text>
</comment>
<feature type="region of interest" description="Disordered" evidence="3">
    <location>
        <begin position="432"/>
        <end position="540"/>
    </location>
</feature>
<feature type="domain" description="Histone chaperone RTT106/FACT complex subunit SPT16-like middle" evidence="4">
    <location>
        <begin position="315"/>
        <end position="431"/>
    </location>
</feature>